<dbReference type="KEGG" id="lsm:121117631"/>
<dbReference type="SMART" id="SM00992">
    <property type="entry name" value="YccV-like"/>
    <property type="match status" value="1"/>
</dbReference>
<dbReference type="InterPro" id="IPR036623">
    <property type="entry name" value="Hemimethylated_DNA-bd_sf"/>
</dbReference>
<evidence type="ECO:0000256" key="1">
    <source>
        <dbReference type="SAM" id="Phobius"/>
    </source>
</evidence>
<dbReference type="AlphaFoldDB" id="A0A0K2TLW8"/>
<keyword evidence="1" id="KW-0812">Transmembrane</keyword>
<feature type="domain" description="Hemimethylated DNA-binding" evidence="2">
    <location>
        <begin position="115"/>
        <end position="212"/>
    </location>
</feature>
<reference evidence="3" key="1">
    <citation type="submission" date="2014-05" db="EMBL/GenBank/DDBJ databases">
        <authorList>
            <person name="Chronopoulou M."/>
        </authorList>
    </citation>
    <scope>NUCLEOTIDE SEQUENCE</scope>
    <source>
        <tissue evidence="3">Whole organism</tissue>
    </source>
</reference>
<keyword evidence="1" id="KW-0472">Membrane</keyword>
<feature type="transmembrane region" description="Helical" evidence="1">
    <location>
        <begin position="7"/>
        <end position="24"/>
    </location>
</feature>
<dbReference type="Pfam" id="PF08755">
    <property type="entry name" value="YccV-like"/>
    <property type="match status" value="1"/>
</dbReference>
<organism evidence="3">
    <name type="scientific">Lepeophtheirus salmonis</name>
    <name type="common">Salmon louse</name>
    <name type="synonym">Caligus salmonis</name>
    <dbReference type="NCBI Taxonomy" id="72036"/>
    <lineage>
        <taxon>Eukaryota</taxon>
        <taxon>Metazoa</taxon>
        <taxon>Ecdysozoa</taxon>
        <taxon>Arthropoda</taxon>
        <taxon>Crustacea</taxon>
        <taxon>Multicrustacea</taxon>
        <taxon>Hexanauplia</taxon>
        <taxon>Copepoda</taxon>
        <taxon>Siphonostomatoida</taxon>
        <taxon>Caligidae</taxon>
        <taxon>Lepeophtheirus</taxon>
    </lineage>
</organism>
<keyword evidence="1" id="KW-1133">Transmembrane helix</keyword>
<evidence type="ECO:0000259" key="2">
    <source>
        <dbReference type="SMART" id="SM00992"/>
    </source>
</evidence>
<dbReference type="PANTHER" id="PTHR48439:SF1">
    <property type="entry name" value="HEMIMETHYLATED DNA-BINDING DOMAIN-CONTAINING PROTEIN"/>
    <property type="match status" value="1"/>
</dbReference>
<dbReference type="EMBL" id="HACA01009474">
    <property type="protein sequence ID" value="CDW26835.1"/>
    <property type="molecule type" value="Transcribed_RNA"/>
</dbReference>
<dbReference type="NCBIfam" id="TIGR02097">
    <property type="entry name" value="yccV"/>
    <property type="match status" value="1"/>
</dbReference>
<dbReference type="RefSeq" id="XP_040568011.1">
    <property type="nucleotide sequence ID" value="XM_040712077.2"/>
</dbReference>
<dbReference type="Gene3D" id="2.30.30.390">
    <property type="entry name" value="Hemimethylated DNA-binding domain"/>
    <property type="match status" value="1"/>
</dbReference>
<dbReference type="GeneID" id="121117631"/>
<name>A0A0K2TLW8_LEPSM</name>
<evidence type="ECO:0000313" key="3">
    <source>
        <dbReference type="EMBL" id="CDW26835.1"/>
    </source>
</evidence>
<accession>A0A0K2TLW8</accession>
<dbReference type="OrthoDB" id="28868at2759"/>
<proteinExistence type="predicted"/>
<dbReference type="PANTHER" id="PTHR48439">
    <property type="entry name" value="HEMIMETHYLATED DNA-BINDING DOMAIN-CONTAINING PROTEIN"/>
    <property type="match status" value="1"/>
</dbReference>
<sequence>MPINRDHLGLLVLIVSVPLQYFLVEHMSGTSVPLRRKATIHFAKSLSSLEGIQDTIISLVTPKYFLDLISRTSTVWFNDWESETECPALEVLSFRRSSYIYFGASTVIRSYRPKEVNFRVGQVVKSKFTSYQGVIIGWDETAVAPESWFIHAYPSDKPHWKYQPSYRILVDSSRAITYEPQENLELIQQIKISNSNVWDYFTHFDGSQYLPKPWLKYLYPKD</sequence>
<dbReference type="InterPro" id="IPR011722">
    <property type="entry name" value="Hemimethylated_DNA-bd_dom"/>
</dbReference>
<dbReference type="GO" id="GO:0003677">
    <property type="term" value="F:DNA binding"/>
    <property type="evidence" value="ECO:0007669"/>
    <property type="project" value="InterPro"/>
</dbReference>
<dbReference type="InterPro" id="IPR053189">
    <property type="entry name" value="Clp_protease_adapter_ClpF"/>
</dbReference>
<dbReference type="SUPFAM" id="SSF141255">
    <property type="entry name" value="YccV-like"/>
    <property type="match status" value="1"/>
</dbReference>
<protein>
    <recommendedName>
        <fullName evidence="2">Hemimethylated DNA-binding domain-containing protein</fullName>
    </recommendedName>
</protein>